<dbReference type="GO" id="GO:0019432">
    <property type="term" value="P:triglyceride biosynthetic process"/>
    <property type="evidence" value="ECO:0007669"/>
    <property type="project" value="UniProtKB-UniPathway"/>
</dbReference>
<evidence type="ECO:0000256" key="2">
    <source>
        <dbReference type="ARBA" id="ARBA00004586"/>
    </source>
</evidence>
<evidence type="ECO:0000313" key="14">
    <source>
        <dbReference type="Proteomes" id="UP000295252"/>
    </source>
</evidence>
<dbReference type="Gramene" id="CDP20977">
    <property type="protein sequence ID" value="CDP20977"/>
    <property type="gene ID" value="GSCOC_T00012066001"/>
</dbReference>
<dbReference type="InParanoid" id="A0A068VK37"/>
<dbReference type="OrthoDB" id="619536at2759"/>
<dbReference type="OMA" id="CKGLYFM"/>
<dbReference type="PANTHER" id="PTHR31650:SF34">
    <property type="entry name" value="O-ACYLTRANSFERASE WSD1-LIKE ISOFORM X1"/>
    <property type="match status" value="1"/>
</dbReference>
<dbReference type="STRING" id="49390.A0A068VK37"/>
<evidence type="ECO:0000256" key="7">
    <source>
        <dbReference type="ARBA" id="ARBA00023315"/>
    </source>
</evidence>
<keyword evidence="7" id="KW-0012">Acyltransferase</keyword>
<dbReference type="Proteomes" id="UP000295252">
    <property type="component" value="Unassembled WGS sequence"/>
</dbReference>
<dbReference type="AlphaFoldDB" id="A0A068VK37"/>
<dbReference type="Pfam" id="PF06974">
    <property type="entry name" value="WS_DGAT_C"/>
    <property type="match status" value="1"/>
</dbReference>
<name>A0A068VK37_COFCA</name>
<evidence type="ECO:0000256" key="4">
    <source>
        <dbReference type="ARBA" id="ARBA00005189"/>
    </source>
</evidence>
<keyword evidence="5" id="KW-0808">Transferase</keyword>
<reference evidence="14" key="1">
    <citation type="journal article" date="2014" name="Science">
        <title>The coffee genome provides insight into the convergent evolution of caffeine biosynthesis.</title>
        <authorList>
            <person name="Denoeud F."/>
            <person name="Carretero-Paulet L."/>
            <person name="Dereeper A."/>
            <person name="Droc G."/>
            <person name="Guyot R."/>
            <person name="Pietrella M."/>
            <person name="Zheng C."/>
            <person name="Alberti A."/>
            <person name="Anthony F."/>
            <person name="Aprea G."/>
            <person name="Aury J.M."/>
            <person name="Bento P."/>
            <person name="Bernard M."/>
            <person name="Bocs S."/>
            <person name="Campa C."/>
            <person name="Cenci A."/>
            <person name="Combes M.C."/>
            <person name="Crouzillat D."/>
            <person name="Da Silva C."/>
            <person name="Daddiego L."/>
            <person name="De Bellis F."/>
            <person name="Dussert S."/>
            <person name="Garsmeur O."/>
            <person name="Gayraud T."/>
            <person name="Guignon V."/>
            <person name="Jahn K."/>
            <person name="Jamilloux V."/>
            <person name="Joet T."/>
            <person name="Labadie K."/>
            <person name="Lan T."/>
            <person name="Leclercq J."/>
            <person name="Lepelley M."/>
            <person name="Leroy T."/>
            <person name="Li L.T."/>
            <person name="Librado P."/>
            <person name="Lopez L."/>
            <person name="Munoz A."/>
            <person name="Noel B."/>
            <person name="Pallavicini A."/>
            <person name="Perrotta G."/>
            <person name="Poncet V."/>
            <person name="Pot D."/>
            <person name="Priyono X."/>
            <person name="Rigoreau M."/>
            <person name="Rouard M."/>
            <person name="Rozas J."/>
            <person name="Tranchant-Dubreuil C."/>
            <person name="VanBuren R."/>
            <person name="Zhang Q."/>
            <person name="Andrade A.C."/>
            <person name="Argout X."/>
            <person name="Bertrand B."/>
            <person name="de Kochko A."/>
            <person name="Graziosi G."/>
            <person name="Henry R.J."/>
            <person name="Jayarama X."/>
            <person name="Ming R."/>
            <person name="Nagai C."/>
            <person name="Rounsley S."/>
            <person name="Sankoff D."/>
            <person name="Giuliano G."/>
            <person name="Albert V.A."/>
            <person name="Wincker P."/>
            <person name="Lashermes P."/>
        </authorList>
    </citation>
    <scope>NUCLEOTIDE SEQUENCE [LARGE SCALE GENOMIC DNA]</scope>
    <source>
        <strain evidence="14">cv. DH200-94</strain>
    </source>
</reference>
<gene>
    <name evidence="13" type="ORF">GSCOC_T00012066001</name>
</gene>
<dbReference type="InterPro" id="IPR009721">
    <property type="entry name" value="O-acyltransferase_WSD1_C"/>
</dbReference>
<evidence type="ECO:0000259" key="11">
    <source>
        <dbReference type="Pfam" id="PF03007"/>
    </source>
</evidence>
<protein>
    <submittedName>
        <fullName evidence="13">DH200=94 genomic scaffold, scaffold_2178</fullName>
    </submittedName>
</protein>
<sequence length="486" mass="53815">MGELNQDEEFQVPVSPTGQYFNSSIMSAAVIGVLESEIPIQEDDSLTLKLLQELFLPINPRLSSIMVQDEKGVKLWKKVEVIPKNHIHVPVFPEGKSIEFYDECFNDYLSNMALQPLPQSQPLWEVHIIKYPTKNAAGNLVFKLHHALGDGYSIMGALLSCLQRADDPSLPITFPEFQTNPKGKNNDEGSIFKKVPRVLSGIGNTISDFAWSMLKSTFLQDDQTPIRSGEDGVEFRPMTITTMTFCIDQIKQMKANLDVSVNDVICGVIFLGTRLYMQAIDPEKTNGKSSALVLLSTRAIRGYKTVKEMVEPNSKTPWGNHFAFMHVSVPNLAKAGSQNPLNFVLEAQKIIRSKRNSAGVYLNGKLLETMRKCRGPEATAKFIHKTLTNSSMTVSNVFGPVDRLALANHPAKGMYFMMAGSPQNLTITMVSYMKKLRVAIGVEKGMIDAEKFKSSIDEAFNMISLAAINNGSAPHQPPISTPLNVT</sequence>
<dbReference type="EMBL" id="HG741262">
    <property type="protein sequence ID" value="CDP20977.1"/>
    <property type="molecule type" value="Genomic_DNA"/>
</dbReference>
<dbReference type="UniPathway" id="UPA00282"/>
<organism evidence="13 14">
    <name type="scientific">Coffea canephora</name>
    <name type="common">Robusta coffee</name>
    <dbReference type="NCBI Taxonomy" id="49390"/>
    <lineage>
        <taxon>Eukaryota</taxon>
        <taxon>Viridiplantae</taxon>
        <taxon>Streptophyta</taxon>
        <taxon>Embryophyta</taxon>
        <taxon>Tracheophyta</taxon>
        <taxon>Spermatophyta</taxon>
        <taxon>Magnoliopsida</taxon>
        <taxon>eudicotyledons</taxon>
        <taxon>Gunneridae</taxon>
        <taxon>Pentapetalae</taxon>
        <taxon>asterids</taxon>
        <taxon>lamiids</taxon>
        <taxon>Gentianales</taxon>
        <taxon>Rubiaceae</taxon>
        <taxon>Ixoroideae</taxon>
        <taxon>Gardenieae complex</taxon>
        <taxon>Bertiereae - Coffeeae clade</taxon>
        <taxon>Coffeeae</taxon>
        <taxon>Coffea</taxon>
    </lineage>
</organism>
<dbReference type="GO" id="GO:0005789">
    <property type="term" value="C:endoplasmic reticulum membrane"/>
    <property type="evidence" value="ECO:0007669"/>
    <property type="project" value="UniProtKB-SubCell"/>
</dbReference>
<comment type="catalytic activity">
    <reaction evidence="9">
        <text>a long chain fatty alcohol + a fatty acyl-CoA = a long-chain alcohol wax ester + CoA</text>
        <dbReference type="Rhea" id="RHEA:38443"/>
        <dbReference type="ChEBI" id="CHEBI:17135"/>
        <dbReference type="ChEBI" id="CHEBI:57287"/>
        <dbReference type="ChEBI" id="CHEBI:77636"/>
        <dbReference type="ChEBI" id="CHEBI:235323"/>
        <dbReference type="EC" id="2.3.1.75"/>
    </reaction>
</comment>
<evidence type="ECO:0000256" key="1">
    <source>
        <dbReference type="ARBA" id="ARBA00004162"/>
    </source>
</evidence>
<dbReference type="Pfam" id="PF03007">
    <property type="entry name" value="WS_DGAT_cat"/>
    <property type="match status" value="1"/>
</dbReference>
<comment type="pathway">
    <text evidence="4">Lipid metabolism.</text>
</comment>
<dbReference type="PANTHER" id="PTHR31650">
    <property type="entry name" value="O-ACYLTRANSFERASE (WSD1-LIKE) FAMILY PROTEIN"/>
    <property type="match status" value="1"/>
</dbReference>
<proteinExistence type="inferred from homology"/>
<evidence type="ECO:0000256" key="3">
    <source>
        <dbReference type="ARBA" id="ARBA00004771"/>
    </source>
</evidence>
<evidence type="ECO:0000256" key="5">
    <source>
        <dbReference type="ARBA" id="ARBA00022679"/>
    </source>
</evidence>
<evidence type="ECO:0000256" key="8">
    <source>
        <dbReference type="ARBA" id="ARBA00024360"/>
    </source>
</evidence>
<dbReference type="InterPro" id="IPR004255">
    <property type="entry name" value="O-acyltransferase_WSD1_N"/>
</dbReference>
<evidence type="ECO:0000256" key="6">
    <source>
        <dbReference type="ARBA" id="ARBA00022824"/>
    </source>
</evidence>
<accession>A0A068VK37</accession>
<feature type="domain" description="O-acyltransferase WSD1 C-terminal" evidence="12">
    <location>
        <begin position="318"/>
        <end position="463"/>
    </location>
</feature>
<dbReference type="GO" id="GO:0005886">
    <property type="term" value="C:plasma membrane"/>
    <property type="evidence" value="ECO:0007669"/>
    <property type="project" value="UniProtKB-SubCell"/>
</dbReference>
<keyword evidence="6" id="KW-0256">Endoplasmic reticulum</keyword>
<dbReference type="GO" id="GO:0004144">
    <property type="term" value="F:diacylglycerol O-acyltransferase activity"/>
    <property type="evidence" value="ECO:0007669"/>
    <property type="project" value="UniProtKB-EC"/>
</dbReference>
<evidence type="ECO:0000256" key="10">
    <source>
        <dbReference type="ARBA" id="ARBA00048109"/>
    </source>
</evidence>
<dbReference type="GO" id="GO:0047196">
    <property type="term" value="F:long-chain-alcohol O-fatty-acyltransferase activity"/>
    <property type="evidence" value="ECO:0007669"/>
    <property type="project" value="UniProtKB-EC"/>
</dbReference>
<evidence type="ECO:0000256" key="9">
    <source>
        <dbReference type="ARBA" id="ARBA00047604"/>
    </source>
</evidence>
<comment type="subcellular location">
    <subcellularLocation>
        <location evidence="1">Cell membrane</location>
        <topology evidence="1">Single-pass membrane protein</topology>
    </subcellularLocation>
    <subcellularLocation>
        <location evidence="2">Endoplasmic reticulum membrane</location>
    </subcellularLocation>
</comment>
<evidence type="ECO:0000313" key="13">
    <source>
        <dbReference type="EMBL" id="CDP20977.1"/>
    </source>
</evidence>
<dbReference type="InterPro" id="IPR045034">
    <property type="entry name" value="O-acyltransferase_WSD1-like"/>
</dbReference>
<comment type="catalytic activity">
    <reaction evidence="10">
        <text>an acyl-CoA + a 1,2-diacyl-sn-glycerol = a triacyl-sn-glycerol + CoA</text>
        <dbReference type="Rhea" id="RHEA:10868"/>
        <dbReference type="ChEBI" id="CHEBI:17815"/>
        <dbReference type="ChEBI" id="CHEBI:57287"/>
        <dbReference type="ChEBI" id="CHEBI:58342"/>
        <dbReference type="ChEBI" id="CHEBI:64615"/>
        <dbReference type="EC" id="2.3.1.20"/>
    </reaction>
</comment>
<evidence type="ECO:0000259" key="12">
    <source>
        <dbReference type="Pfam" id="PF06974"/>
    </source>
</evidence>
<comment type="pathway">
    <text evidence="3">Glycerolipid metabolism; triacylglycerol biosynthesis.</text>
</comment>
<dbReference type="PhylomeDB" id="A0A068VK37"/>
<keyword evidence="14" id="KW-1185">Reference proteome</keyword>
<feature type="domain" description="O-acyltransferase WSD1-like N-terminal" evidence="11">
    <location>
        <begin position="106"/>
        <end position="265"/>
    </location>
</feature>
<comment type="similarity">
    <text evidence="8">In the N-terminal section; belongs to the long-chain O-acyltransferase family.</text>
</comment>